<feature type="domain" description="CMP/dCMP-type deaminase" evidence="9">
    <location>
        <begin position="6"/>
        <end position="134"/>
    </location>
</feature>
<dbReference type="CDD" id="cd01285">
    <property type="entry name" value="nucleoside_deaminase"/>
    <property type="match status" value="1"/>
</dbReference>
<dbReference type="InterPro" id="IPR016193">
    <property type="entry name" value="Cytidine_deaminase-like"/>
</dbReference>
<dbReference type="Proteomes" id="UP001324634">
    <property type="component" value="Chromosome"/>
</dbReference>
<dbReference type="PROSITE" id="PS51747">
    <property type="entry name" value="CYT_DCMP_DEAMINASES_2"/>
    <property type="match status" value="1"/>
</dbReference>
<feature type="active site" description="Proton donor" evidence="8">
    <location>
        <position position="60"/>
    </location>
</feature>
<protein>
    <recommendedName>
        <fullName evidence="8">tRNA-specific adenosine deaminase</fullName>
        <ecNumber evidence="8">3.5.4.33</ecNumber>
    </recommendedName>
</protein>
<keyword evidence="4 8" id="KW-0479">Metal-binding</keyword>
<dbReference type="PANTHER" id="PTHR11079:SF202">
    <property type="entry name" value="TRNA-SPECIFIC ADENOSINE DEAMINASE"/>
    <property type="match status" value="1"/>
</dbReference>
<dbReference type="EMBL" id="CP139487">
    <property type="protein sequence ID" value="WPU65457.1"/>
    <property type="molecule type" value="Genomic_DNA"/>
</dbReference>
<organism evidence="10 11">
    <name type="scientific">Peredibacter starrii</name>
    <dbReference type="NCBI Taxonomy" id="28202"/>
    <lineage>
        <taxon>Bacteria</taxon>
        <taxon>Pseudomonadati</taxon>
        <taxon>Bdellovibrionota</taxon>
        <taxon>Bacteriovoracia</taxon>
        <taxon>Bacteriovoracales</taxon>
        <taxon>Bacteriovoracaceae</taxon>
        <taxon>Peredibacter</taxon>
    </lineage>
</organism>
<dbReference type="InterPro" id="IPR002125">
    <property type="entry name" value="CMP_dCMP_dom"/>
</dbReference>
<gene>
    <name evidence="8 10" type="primary">tadA</name>
    <name evidence="10" type="ORF">SOO65_01720</name>
</gene>
<dbReference type="PANTHER" id="PTHR11079">
    <property type="entry name" value="CYTOSINE DEAMINASE FAMILY MEMBER"/>
    <property type="match status" value="1"/>
</dbReference>
<dbReference type="HAMAP" id="MF_00972">
    <property type="entry name" value="tRNA_aden_deaminase"/>
    <property type="match status" value="1"/>
</dbReference>
<evidence type="ECO:0000256" key="1">
    <source>
        <dbReference type="ARBA" id="ARBA00010669"/>
    </source>
</evidence>
<comment type="catalytic activity">
    <reaction evidence="7 8">
        <text>adenosine(34) in tRNA + H2O + H(+) = inosine(34) in tRNA + NH4(+)</text>
        <dbReference type="Rhea" id="RHEA:43168"/>
        <dbReference type="Rhea" id="RHEA-COMP:10373"/>
        <dbReference type="Rhea" id="RHEA-COMP:10374"/>
        <dbReference type="ChEBI" id="CHEBI:15377"/>
        <dbReference type="ChEBI" id="CHEBI:15378"/>
        <dbReference type="ChEBI" id="CHEBI:28938"/>
        <dbReference type="ChEBI" id="CHEBI:74411"/>
        <dbReference type="ChEBI" id="CHEBI:82852"/>
        <dbReference type="EC" id="3.5.4.33"/>
    </reaction>
</comment>
<keyword evidence="6 8" id="KW-0862">Zinc</keyword>
<dbReference type="SUPFAM" id="SSF53927">
    <property type="entry name" value="Cytidine deaminase-like"/>
    <property type="match status" value="1"/>
</dbReference>
<evidence type="ECO:0000256" key="5">
    <source>
        <dbReference type="ARBA" id="ARBA00022801"/>
    </source>
</evidence>
<evidence type="ECO:0000259" key="9">
    <source>
        <dbReference type="PROSITE" id="PS51747"/>
    </source>
</evidence>
<evidence type="ECO:0000256" key="8">
    <source>
        <dbReference type="HAMAP-Rule" id="MF_00972"/>
    </source>
</evidence>
<dbReference type="EC" id="3.5.4.33" evidence="8"/>
<dbReference type="GO" id="GO:0052717">
    <property type="term" value="F:tRNA-specific adenosine-34 deaminase activity"/>
    <property type="evidence" value="ECO:0007669"/>
    <property type="project" value="UniProtKB-UniRule"/>
</dbReference>
<keyword evidence="5 8" id="KW-0378">Hydrolase</keyword>
<reference evidence="10 11" key="1">
    <citation type="submission" date="2023-11" db="EMBL/GenBank/DDBJ databases">
        <title>Peredibacter starrii A3.12.</title>
        <authorList>
            <person name="Mitchell R.J."/>
        </authorList>
    </citation>
    <scope>NUCLEOTIDE SEQUENCE [LARGE SCALE GENOMIC DNA]</scope>
    <source>
        <strain evidence="10 11">A3.12</strain>
    </source>
</reference>
<dbReference type="RefSeq" id="WP_321395956.1">
    <property type="nucleotide sequence ID" value="NZ_CP139487.1"/>
</dbReference>
<comment type="cofactor">
    <cofactor evidence="8">
        <name>Zn(2+)</name>
        <dbReference type="ChEBI" id="CHEBI:29105"/>
    </cofactor>
    <text evidence="8">Binds 1 zinc ion per subunit.</text>
</comment>
<dbReference type="Gene3D" id="3.40.140.10">
    <property type="entry name" value="Cytidine Deaminase, domain 2"/>
    <property type="match status" value="1"/>
</dbReference>
<feature type="binding site" evidence="8">
    <location>
        <position position="91"/>
    </location>
    <ligand>
        <name>Zn(2+)</name>
        <dbReference type="ChEBI" id="CHEBI:29105"/>
        <note>catalytic</note>
    </ligand>
</feature>
<sequence>MKFTVADHLWYMGLALEQAELAYKAQEVPVGAVLVSPEGDILSKQFNLKESHFNPTAHAEILAITEGAKKLQNWRLSDCTLYVTLEPCPMCLTALVQSRVKQCVFGAYDAKGGALSLGYHLHQDKRLNHQFAIMGGVKHFECSKLLSQFFRERRSGYRPKI</sequence>
<accession>A0AAX4HQL8</accession>
<evidence type="ECO:0000256" key="7">
    <source>
        <dbReference type="ARBA" id="ARBA00048045"/>
    </source>
</evidence>
<proteinExistence type="inferred from homology"/>
<name>A0AAX4HQL8_9BACT</name>
<dbReference type="GO" id="GO:0002100">
    <property type="term" value="P:tRNA wobble adenosine to inosine editing"/>
    <property type="evidence" value="ECO:0007669"/>
    <property type="project" value="UniProtKB-UniRule"/>
</dbReference>
<evidence type="ECO:0000256" key="2">
    <source>
        <dbReference type="ARBA" id="ARBA00011738"/>
    </source>
</evidence>
<dbReference type="InterPro" id="IPR028883">
    <property type="entry name" value="tRNA_aden_deaminase"/>
</dbReference>
<evidence type="ECO:0000256" key="4">
    <source>
        <dbReference type="ARBA" id="ARBA00022723"/>
    </source>
</evidence>
<comment type="similarity">
    <text evidence="1">Belongs to the cytidine and deoxycytidylate deaminase family. ADAT2 subfamily.</text>
</comment>
<dbReference type="Pfam" id="PF00383">
    <property type="entry name" value="dCMP_cyt_deam_1"/>
    <property type="match status" value="1"/>
</dbReference>
<feature type="binding site" evidence="8">
    <location>
        <position position="88"/>
    </location>
    <ligand>
        <name>Zn(2+)</name>
        <dbReference type="ChEBI" id="CHEBI:29105"/>
        <note>catalytic</note>
    </ligand>
</feature>
<dbReference type="InterPro" id="IPR016192">
    <property type="entry name" value="APOBEC/CMP_deaminase_Zn-bd"/>
</dbReference>
<comment type="subunit">
    <text evidence="2 8">Homodimer.</text>
</comment>
<dbReference type="PROSITE" id="PS00903">
    <property type="entry name" value="CYT_DCMP_DEAMINASES_1"/>
    <property type="match status" value="1"/>
</dbReference>
<evidence type="ECO:0000313" key="11">
    <source>
        <dbReference type="Proteomes" id="UP001324634"/>
    </source>
</evidence>
<comment type="function">
    <text evidence="8">Catalyzes the deamination of adenosine to inosine at the wobble position 34 of tRNA(Arg2).</text>
</comment>
<dbReference type="GO" id="GO:0008270">
    <property type="term" value="F:zinc ion binding"/>
    <property type="evidence" value="ECO:0007669"/>
    <property type="project" value="UniProtKB-UniRule"/>
</dbReference>
<dbReference type="FunFam" id="3.40.140.10:FF:000005">
    <property type="entry name" value="tRNA-specific adenosine deaminase"/>
    <property type="match status" value="1"/>
</dbReference>
<dbReference type="AlphaFoldDB" id="A0AAX4HQL8"/>
<evidence type="ECO:0000256" key="6">
    <source>
        <dbReference type="ARBA" id="ARBA00022833"/>
    </source>
</evidence>
<dbReference type="NCBIfam" id="NF008113">
    <property type="entry name" value="PRK10860.1"/>
    <property type="match status" value="1"/>
</dbReference>
<evidence type="ECO:0000313" key="10">
    <source>
        <dbReference type="EMBL" id="WPU65457.1"/>
    </source>
</evidence>
<keyword evidence="11" id="KW-1185">Reference proteome</keyword>
<keyword evidence="3 8" id="KW-0819">tRNA processing</keyword>
<feature type="binding site" evidence="8">
    <location>
        <position position="58"/>
    </location>
    <ligand>
        <name>Zn(2+)</name>
        <dbReference type="ChEBI" id="CHEBI:29105"/>
        <note>catalytic</note>
    </ligand>
</feature>
<dbReference type="KEGG" id="psti:SOO65_01720"/>
<evidence type="ECO:0000256" key="3">
    <source>
        <dbReference type="ARBA" id="ARBA00022694"/>
    </source>
</evidence>